<evidence type="ECO:0000259" key="3">
    <source>
        <dbReference type="Pfam" id="PF03109"/>
    </source>
</evidence>
<evidence type="ECO:0000313" key="4">
    <source>
        <dbReference type="EMBL" id="MED6191897.1"/>
    </source>
</evidence>
<keyword evidence="2" id="KW-0732">Signal</keyword>
<dbReference type="PANTHER" id="PTHR43173:SF19">
    <property type="entry name" value="AARF DOMAIN-CONTAINING PROTEIN KINASE 1"/>
    <property type="match status" value="1"/>
</dbReference>
<comment type="similarity">
    <text evidence="1">Belongs to the protein kinase superfamily. ADCK protein kinase family.</text>
</comment>
<evidence type="ECO:0000256" key="1">
    <source>
        <dbReference type="ARBA" id="ARBA00009670"/>
    </source>
</evidence>
<evidence type="ECO:0000256" key="2">
    <source>
        <dbReference type="SAM" id="SignalP"/>
    </source>
</evidence>
<feature type="domain" description="ABC1 atypical kinase-like" evidence="3">
    <location>
        <begin position="127"/>
        <end position="385"/>
    </location>
</feature>
<dbReference type="Pfam" id="PF03109">
    <property type="entry name" value="ABC1"/>
    <property type="match status" value="1"/>
</dbReference>
<sequence length="543" mass="61631">MGSLWRAGKKFSLIASAAAGGTAAALIATSDDPATALRLCTTVPHRLFRDAVTAANIAFDYEYSLRGLKEGSLEREIVKHEVHLRSAEKLRDLCFKNGGIYIKLGQHLGQLEYLVPQEYVVTLRESMLNRCPVSSYEQICEVFKRELGDTPENIFAEFDPVPIASASLAQVHVARTHDGQKVAVKVQHIHMTETAAADNATVELIVNTLHRFFPSFDYRWLIDEINESLPKELDFLVEAKNSEKCVENFRKLSPHVANYVYAPKVYWNLSTSKLLTMEFMDGVHINDVNTIRKLGIRPHELSRLVSQTFAEMMFKHGFVHCDPHSANLLVRPMPSGKRSILGWRKPQLILLDHGLYKELDFDTRFNYASLWKALVFSDANAIKEYSAKLGAGEDLYALFAGVLTMKPWNRVVDQSPDHLVFNGTESEISELQMYASEYFHKISELLMRLPRVILLMLKTNDCLRAVNNSLLQGSSLDTFLIIGKISSQAVIDAKMSQSRSLLSWLNVRLEKILLEVRLWGMQLVLWIYQIRKSLSWSDQGRLL</sequence>
<gene>
    <name evidence="4" type="ORF">PIB30_004976</name>
</gene>
<protein>
    <recommendedName>
        <fullName evidence="3">ABC1 atypical kinase-like domain-containing protein</fullName>
    </recommendedName>
</protein>
<reference evidence="4 5" key="1">
    <citation type="journal article" date="2023" name="Plants (Basel)">
        <title>Bridging the Gap: Combining Genomics and Transcriptomics Approaches to Understand Stylosanthes scabra, an Orphan Legume from the Brazilian Caatinga.</title>
        <authorList>
            <person name="Ferreira-Neto J.R.C."/>
            <person name="da Silva M.D."/>
            <person name="Binneck E."/>
            <person name="de Melo N.F."/>
            <person name="da Silva R.H."/>
            <person name="de Melo A.L.T.M."/>
            <person name="Pandolfi V."/>
            <person name="Bustamante F.O."/>
            <person name="Brasileiro-Vidal A.C."/>
            <person name="Benko-Iseppon A.M."/>
        </authorList>
    </citation>
    <scope>NUCLEOTIDE SEQUENCE [LARGE SCALE GENOMIC DNA]</scope>
    <source>
        <tissue evidence="4">Leaves</tissue>
    </source>
</reference>
<dbReference type="InterPro" id="IPR004147">
    <property type="entry name" value="ABC1_dom"/>
</dbReference>
<organism evidence="4 5">
    <name type="scientific">Stylosanthes scabra</name>
    <dbReference type="NCBI Taxonomy" id="79078"/>
    <lineage>
        <taxon>Eukaryota</taxon>
        <taxon>Viridiplantae</taxon>
        <taxon>Streptophyta</taxon>
        <taxon>Embryophyta</taxon>
        <taxon>Tracheophyta</taxon>
        <taxon>Spermatophyta</taxon>
        <taxon>Magnoliopsida</taxon>
        <taxon>eudicotyledons</taxon>
        <taxon>Gunneridae</taxon>
        <taxon>Pentapetalae</taxon>
        <taxon>rosids</taxon>
        <taxon>fabids</taxon>
        <taxon>Fabales</taxon>
        <taxon>Fabaceae</taxon>
        <taxon>Papilionoideae</taxon>
        <taxon>50 kb inversion clade</taxon>
        <taxon>dalbergioids sensu lato</taxon>
        <taxon>Dalbergieae</taxon>
        <taxon>Pterocarpus clade</taxon>
        <taxon>Stylosanthes</taxon>
    </lineage>
</organism>
<comment type="caution">
    <text evidence="4">The sequence shown here is derived from an EMBL/GenBank/DDBJ whole genome shotgun (WGS) entry which is preliminary data.</text>
</comment>
<feature type="chain" id="PRO_5045844698" description="ABC1 atypical kinase-like domain-containing protein" evidence="2">
    <location>
        <begin position="25"/>
        <end position="543"/>
    </location>
</feature>
<evidence type="ECO:0000313" key="5">
    <source>
        <dbReference type="Proteomes" id="UP001341840"/>
    </source>
</evidence>
<dbReference type="InterPro" id="IPR045307">
    <property type="entry name" value="ADCK1_dom"/>
</dbReference>
<dbReference type="EMBL" id="JASCZI010211458">
    <property type="protein sequence ID" value="MED6191897.1"/>
    <property type="molecule type" value="Genomic_DNA"/>
</dbReference>
<keyword evidence="5" id="KW-1185">Reference proteome</keyword>
<name>A0ABU6X1R1_9FABA</name>
<accession>A0ABU6X1R1</accession>
<dbReference type="SUPFAM" id="SSF56112">
    <property type="entry name" value="Protein kinase-like (PK-like)"/>
    <property type="match status" value="1"/>
</dbReference>
<dbReference type="Proteomes" id="UP001341840">
    <property type="component" value="Unassembled WGS sequence"/>
</dbReference>
<proteinExistence type="inferred from homology"/>
<dbReference type="CDD" id="cd13969">
    <property type="entry name" value="ADCK1-like"/>
    <property type="match status" value="1"/>
</dbReference>
<dbReference type="PANTHER" id="PTHR43173">
    <property type="entry name" value="ABC1 FAMILY PROTEIN"/>
    <property type="match status" value="1"/>
</dbReference>
<dbReference type="InterPro" id="IPR051130">
    <property type="entry name" value="Mito_struct-func_regulator"/>
</dbReference>
<dbReference type="InterPro" id="IPR011009">
    <property type="entry name" value="Kinase-like_dom_sf"/>
</dbReference>
<feature type="signal peptide" evidence="2">
    <location>
        <begin position="1"/>
        <end position="24"/>
    </location>
</feature>